<dbReference type="AlphaFoldDB" id="A0AAD9MNN3"/>
<dbReference type="EMBL" id="JAODUP010002290">
    <property type="protein sequence ID" value="KAK2138863.1"/>
    <property type="molecule type" value="Genomic_DNA"/>
</dbReference>
<reference evidence="2" key="1">
    <citation type="journal article" date="2023" name="Mol. Biol. Evol.">
        <title>Third-Generation Sequencing Reveals the Adaptive Role of the Epigenome in Three Deep-Sea Polychaetes.</title>
        <authorList>
            <person name="Perez M."/>
            <person name="Aroh O."/>
            <person name="Sun Y."/>
            <person name="Lan Y."/>
            <person name="Juniper S.K."/>
            <person name="Young C.R."/>
            <person name="Angers B."/>
            <person name="Qian P.Y."/>
        </authorList>
    </citation>
    <scope>NUCLEOTIDE SEQUENCE</scope>
    <source>
        <strain evidence="2">P08H-3</strain>
    </source>
</reference>
<protein>
    <submittedName>
        <fullName evidence="2">Uncharacterized protein</fullName>
    </submittedName>
</protein>
<dbReference type="InterPro" id="IPR010530">
    <property type="entry name" value="B12D"/>
</dbReference>
<accession>A0AAD9MNN3</accession>
<sequence>MAALDRTSRVFKLRTFKTAPELIPVAMLPLTVVTLGFAYIAYGLSTKPDVIINKYNSLPPWERVNPERSIKVLRVGQEYKSIPELEQLKRNSVTDK</sequence>
<dbReference type="PANTHER" id="PTHR14256">
    <property type="entry name" value="NADH-UBIQUINONE OXIDOREDUCTASE MLRQ SUBUNIT"/>
    <property type="match status" value="1"/>
</dbReference>
<keyword evidence="3" id="KW-1185">Reference proteome</keyword>
<keyword evidence="1" id="KW-1133">Transmembrane helix</keyword>
<name>A0AAD9MNN3_9ANNE</name>
<evidence type="ECO:0000313" key="3">
    <source>
        <dbReference type="Proteomes" id="UP001208570"/>
    </source>
</evidence>
<feature type="transmembrane region" description="Helical" evidence="1">
    <location>
        <begin position="21"/>
        <end position="42"/>
    </location>
</feature>
<dbReference type="Proteomes" id="UP001208570">
    <property type="component" value="Unassembled WGS sequence"/>
</dbReference>
<comment type="caution">
    <text evidence="2">The sequence shown here is derived from an EMBL/GenBank/DDBJ whole genome shotgun (WGS) entry which is preliminary data.</text>
</comment>
<gene>
    <name evidence="2" type="ORF">LSH36_2200g00004</name>
</gene>
<evidence type="ECO:0000313" key="2">
    <source>
        <dbReference type="EMBL" id="KAK2138863.1"/>
    </source>
</evidence>
<dbReference type="Pfam" id="PF06522">
    <property type="entry name" value="B12D"/>
    <property type="match status" value="1"/>
</dbReference>
<proteinExistence type="predicted"/>
<dbReference type="PANTHER" id="PTHR14256:SF3">
    <property type="entry name" value="NORMAL MUCOSA OF ESOPHAGUS-SPECIFIC GENE 1 PROTEIN"/>
    <property type="match status" value="1"/>
</dbReference>
<keyword evidence="1" id="KW-0812">Transmembrane</keyword>
<keyword evidence="1" id="KW-0472">Membrane</keyword>
<organism evidence="2 3">
    <name type="scientific">Paralvinella palmiformis</name>
    <dbReference type="NCBI Taxonomy" id="53620"/>
    <lineage>
        <taxon>Eukaryota</taxon>
        <taxon>Metazoa</taxon>
        <taxon>Spiralia</taxon>
        <taxon>Lophotrochozoa</taxon>
        <taxon>Annelida</taxon>
        <taxon>Polychaeta</taxon>
        <taxon>Sedentaria</taxon>
        <taxon>Canalipalpata</taxon>
        <taxon>Terebellida</taxon>
        <taxon>Terebelliformia</taxon>
        <taxon>Alvinellidae</taxon>
        <taxon>Paralvinella</taxon>
    </lineage>
</organism>
<evidence type="ECO:0000256" key="1">
    <source>
        <dbReference type="SAM" id="Phobius"/>
    </source>
</evidence>